<sequence>MCKYENKAEDSPFIRLLRIPAILNPKKFRPEICKPRNPSVADVYLCGDVGGAGVSANRLETFAGFSDTGSDTTMNAKPDFASRKHALTYS</sequence>
<dbReference type="EMBL" id="BLXT01004186">
    <property type="protein sequence ID" value="GFO10620.1"/>
    <property type="molecule type" value="Genomic_DNA"/>
</dbReference>
<comment type="caution">
    <text evidence="1">The sequence shown here is derived from an EMBL/GenBank/DDBJ whole genome shotgun (WGS) entry which is preliminary data.</text>
</comment>
<proteinExistence type="predicted"/>
<name>A0AAV4AUP6_9GAST</name>
<accession>A0AAV4AUP6</accession>
<organism evidence="1 2">
    <name type="scientific">Plakobranchus ocellatus</name>
    <dbReference type="NCBI Taxonomy" id="259542"/>
    <lineage>
        <taxon>Eukaryota</taxon>
        <taxon>Metazoa</taxon>
        <taxon>Spiralia</taxon>
        <taxon>Lophotrochozoa</taxon>
        <taxon>Mollusca</taxon>
        <taxon>Gastropoda</taxon>
        <taxon>Heterobranchia</taxon>
        <taxon>Euthyneura</taxon>
        <taxon>Panpulmonata</taxon>
        <taxon>Sacoglossa</taxon>
        <taxon>Placobranchoidea</taxon>
        <taxon>Plakobranchidae</taxon>
        <taxon>Plakobranchus</taxon>
    </lineage>
</organism>
<evidence type="ECO:0000313" key="2">
    <source>
        <dbReference type="Proteomes" id="UP000735302"/>
    </source>
</evidence>
<dbReference type="Proteomes" id="UP000735302">
    <property type="component" value="Unassembled WGS sequence"/>
</dbReference>
<gene>
    <name evidence="1" type="ORF">PoB_003712500</name>
</gene>
<keyword evidence="2" id="KW-1185">Reference proteome</keyword>
<dbReference type="AlphaFoldDB" id="A0AAV4AUP6"/>
<evidence type="ECO:0000313" key="1">
    <source>
        <dbReference type="EMBL" id="GFO10620.1"/>
    </source>
</evidence>
<protein>
    <submittedName>
        <fullName evidence="1">Uncharacterized protein</fullName>
    </submittedName>
</protein>
<reference evidence="1 2" key="1">
    <citation type="journal article" date="2021" name="Elife">
        <title>Chloroplast acquisition without the gene transfer in kleptoplastic sea slugs, Plakobranchus ocellatus.</title>
        <authorList>
            <person name="Maeda T."/>
            <person name="Takahashi S."/>
            <person name="Yoshida T."/>
            <person name="Shimamura S."/>
            <person name="Takaki Y."/>
            <person name="Nagai Y."/>
            <person name="Toyoda A."/>
            <person name="Suzuki Y."/>
            <person name="Arimoto A."/>
            <person name="Ishii H."/>
            <person name="Satoh N."/>
            <person name="Nishiyama T."/>
            <person name="Hasebe M."/>
            <person name="Maruyama T."/>
            <person name="Minagawa J."/>
            <person name="Obokata J."/>
            <person name="Shigenobu S."/>
        </authorList>
    </citation>
    <scope>NUCLEOTIDE SEQUENCE [LARGE SCALE GENOMIC DNA]</scope>
</reference>